<keyword evidence="5" id="KW-1185">Reference proteome</keyword>
<dbReference type="Gene3D" id="1.10.8.60">
    <property type="match status" value="1"/>
</dbReference>
<dbReference type="PROSITE" id="PS50045">
    <property type="entry name" value="SIGMA54_INTERACT_4"/>
    <property type="match status" value="1"/>
</dbReference>
<dbReference type="GO" id="GO:0005524">
    <property type="term" value="F:ATP binding"/>
    <property type="evidence" value="ECO:0007669"/>
    <property type="project" value="UniProtKB-KW"/>
</dbReference>
<dbReference type="HOGENOM" id="CLU_039506_0_0_0"/>
<dbReference type="AlphaFoldDB" id="Q1IS74"/>
<dbReference type="KEGG" id="aba:Acid345_1274"/>
<name>Q1IS74_KORVE</name>
<dbReference type="InterPro" id="IPR002078">
    <property type="entry name" value="Sigma_54_int"/>
</dbReference>
<dbReference type="EMBL" id="CP000360">
    <property type="protein sequence ID" value="ABF40276.1"/>
    <property type="molecule type" value="Genomic_DNA"/>
</dbReference>
<evidence type="ECO:0000256" key="1">
    <source>
        <dbReference type="ARBA" id="ARBA00022741"/>
    </source>
</evidence>
<organism evidence="4 5">
    <name type="scientific">Koribacter versatilis (strain Ellin345)</name>
    <dbReference type="NCBI Taxonomy" id="204669"/>
    <lineage>
        <taxon>Bacteria</taxon>
        <taxon>Pseudomonadati</taxon>
        <taxon>Acidobacteriota</taxon>
        <taxon>Terriglobia</taxon>
        <taxon>Terriglobales</taxon>
        <taxon>Candidatus Korobacteraceae</taxon>
        <taxon>Candidatus Korobacter</taxon>
    </lineage>
</organism>
<dbReference type="Pfam" id="PF25601">
    <property type="entry name" value="AAA_lid_14"/>
    <property type="match status" value="1"/>
</dbReference>
<dbReference type="InterPro" id="IPR058031">
    <property type="entry name" value="AAA_lid_NorR"/>
</dbReference>
<dbReference type="SUPFAM" id="SSF52540">
    <property type="entry name" value="P-loop containing nucleoside triphosphate hydrolases"/>
    <property type="match status" value="1"/>
</dbReference>
<reference evidence="4 5" key="1">
    <citation type="journal article" date="2009" name="Appl. Environ. Microbiol.">
        <title>Three genomes from the phylum Acidobacteria provide insight into the lifestyles of these microorganisms in soils.</title>
        <authorList>
            <person name="Ward N.L."/>
            <person name="Challacombe J.F."/>
            <person name="Janssen P.H."/>
            <person name="Henrissat B."/>
            <person name="Coutinho P.M."/>
            <person name="Wu M."/>
            <person name="Xie G."/>
            <person name="Haft D.H."/>
            <person name="Sait M."/>
            <person name="Badger J."/>
            <person name="Barabote R.D."/>
            <person name="Bradley B."/>
            <person name="Brettin T.S."/>
            <person name="Brinkac L.M."/>
            <person name="Bruce D."/>
            <person name="Creasy T."/>
            <person name="Daugherty S.C."/>
            <person name="Davidsen T.M."/>
            <person name="DeBoy R.T."/>
            <person name="Detter J.C."/>
            <person name="Dodson R.J."/>
            <person name="Durkin A.S."/>
            <person name="Ganapathy A."/>
            <person name="Gwinn-Giglio M."/>
            <person name="Han C.S."/>
            <person name="Khouri H."/>
            <person name="Kiss H."/>
            <person name="Kothari S.P."/>
            <person name="Madupu R."/>
            <person name="Nelson K.E."/>
            <person name="Nelson W.C."/>
            <person name="Paulsen I."/>
            <person name="Penn K."/>
            <person name="Ren Q."/>
            <person name="Rosovitz M.J."/>
            <person name="Selengut J.D."/>
            <person name="Shrivastava S."/>
            <person name="Sullivan S.A."/>
            <person name="Tapia R."/>
            <person name="Thompson L.S."/>
            <person name="Watkins K.L."/>
            <person name="Yang Q."/>
            <person name="Yu C."/>
            <person name="Zafar N."/>
            <person name="Zhou L."/>
            <person name="Kuske C.R."/>
        </authorList>
    </citation>
    <scope>NUCLEOTIDE SEQUENCE [LARGE SCALE GENOMIC DNA]</scope>
    <source>
        <strain evidence="4 5">Ellin345</strain>
    </source>
</reference>
<keyword evidence="1" id="KW-0547">Nucleotide-binding</keyword>
<dbReference type="InterPro" id="IPR009715">
    <property type="entry name" value="RtcR"/>
</dbReference>
<evidence type="ECO:0000313" key="5">
    <source>
        <dbReference type="Proteomes" id="UP000002432"/>
    </source>
</evidence>
<dbReference type="Gene3D" id="3.40.50.300">
    <property type="entry name" value="P-loop containing nucleotide triphosphate hydrolases"/>
    <property type="match status" value="1"/>
</dbReference>
<dbReference type="InterPro" id="IPR017183">
    <property type="entry name" value="Sigma54_dep_tscrpt_act_RtcR"/>
</dbReference>
<dbReference type="Proteomes" id="UP000002432">
    <property type="component" value="Chromosome"/>
</dbReference>
<dbReference type="GO" id="GO:0003700">
    <property type="term" value="F:DNA-binding transcription factor activity"/>
    <property type="evidence" value="ECO:0007669"/>
    <property type="project" value="InterPro"/>
</dbReference>
<feature type="domain" description="Sigma-54 factor interaction" evidence="3">
    <location>
        <begin position="218"/>
        <end position="456"/>
    </location>
</feature>
<dbReference type="eggNOG" id="COG4650">
    <property type="taxonomic scope" value="Bacteria"/>
</dbReference>
<dbReference type="EnsemblBacteria" id="ABF40276">
    <property type="protein sequence ID" value="ABF40276"/>
    <property type="gene ID" value="Acid345_1274"/>
</dbReference>
<dbReference type="SMART" id="SM00382">
    <property type="entry name" value="AAA"/>
    <property type="match status" value="1"/>
</dbReference>
<sequence length="566" mass="63369">MGIRKLLIECTLCVRGGNLSCSLFAYILRFIHMKNRERRPTVVVGLLGTTLDLGKHPDRWQNWRPSVAICRQPDLIVDRFELLHGRREQSLAELVRADIGTASPETEVVLHNVEFSDPWDFEQVYEKLFSFARGYTFDDGEDYLVHITTGTHVAQICLFLLTESRHIPGKLLQSSPDRERGGAGTVKVIDLDLSKYDRIASRFRQEQQEGASFLKGGIETRNEGFNRLIERIEKVANATRDPILLTGPTGAGKSRLARKIFELKKQRHAVAANFVEVNCATLRGDGAMSALFGHSKGAFTGAVTERLGLLRSANGGVLFLDEIGELGLDEQAMLLRAIEEKVFLPLGSDREVKSDFQLIAGTNRDLLQAVRDGKFREDLLARINLWMFQLPGLADRVEDIEPNLAFELEQFAARNGDRVAFNKEAYQHFLQFARSSEAKWSGNFRDLNAAVVRMATLSAGGRISIEIVREEIRRLADSWSRSEGGHPSDLSLVVAPEVLVQMDLFDQLQLAQVVEVCRAARSLSVAGRRLFGVSRTRKATGNDADRLSKYLGRFGLSWNEVRAGSR</sequence>
<evidence type="ECO:0000313" key="4">
    <source>
        <dbReference type="EMBL" id="ABF40276.1"/>
    </source>
</evidence>
<proteinExistence type="predicted"/>
<dbReference type="PANTHER" id="PTHR32071">
    <property type="entry name" value="TRANSCRIPTIONAL REGULATORY PROTEIN"/>
    <property type="match status" value="1"/>
</dbReference>
<dbReference type="Pfam" id="PF00158">
    <property type="entry name" value="Sigma54_activat"/>
    <property type="match status" value="1"/>
</dbReference>
<accession>Q1IS74</accession>
<dbReference type="PANTHER" id="PTHR32071:SF14">
    <property type="entry name" value="TRANSCRIPTIONAL REGULATORY PROTEIN RTCR"/>
    <property type="match status" value="1"/>
</dbReference>
<dbReference type="NCBIfam" id="NF038308">
    <property type="entry name" value="RNA_repair_RtcR"/>
    <property type="match status" value="1"/>
</dbReference>
<dbReference type="CDD" id="cd00009">
    <property type="entry name" value="AAA"/>
    <property type="match status" value="1"/>
</dbReference>
<evidence type="ECO:0000256" key="2">
    <source>
        <dbReference type="ARBA" id="ARBA00022840"/>
    </source>
</evidence>
<evidence type="ECO:0000259" key="3">
    <source>
        <dbReference type="PROSITE" id="PS50045"/>
    </source>
</evidence>
<dbReference type="InterPro" id="IPR027417">
    <property type="entry name" value="P-loop_NTPase"/>
</dbReference>
<dbReference type="PIRSF" id="PIRSF037354">
    <property type="entry name" value="Txn_actvtr_RtcR"/>
    <property type="match status" value="1"/>
</dbReference>
<protein>
    <submittedName>
        <fullName evidence="4">Regulator of RNA terminal phosphate cyclase</fullName>
    </submittedName>
</protein>
<dbReference type="FunFam" id="3.40.50.300:FF:001653">
    <property type="entry name" value="Transcriptional regulator RtcR"/>
    <property type="match status" value="1"/>
</dbReference>
<dbReference type="InterPro" id="IPR003593">
    <property type="entry name" value="AAA+_ATPase"/>
</dbReference>
<keyword evidence="2" id="KW-0067">ATP-binding</keyword>
<gene>
    <name evidence="4" type="ordered locus">Acid345_1274</name>
</gene>
<dbReference type="STRING" id="204669.Acid345_1274"/>
<dbReference type="Pfam" id="PF06956">
    <property type="entry name" value="RtcR"/>
    <property type="match status" value="1"/>
</dbReference>